<keyword evidence="1" id="KW-1133">Transmembrane helix</keyword>
<feature type="transmembrane region" description="Helical" evidence="1">
    <location>
        <begin position="5"/>
        <end position="22"/>
    </location>
</feature>
<evidence type="ECO:0000313" key="3">
    <source>
        <dbReference type="Proteomes" id="UP000018888"/>
    </source>
</evidence>
<feature type="non-terminal residue" evidence="2">
    <location>
        <position position="1"/>
    </location>
</feature>
<protein>
    <submittedName>
        <fullName evidence="2">Uncharacterized protein</fullName>
    </submittedName>
</protein>
<evidence type="ECO:0000313" key="2">
    <source>
        <dbReference type="EMBL" id="POG60262.1"/>
    </source>
</evidence>
<dbReference type="EMBL" id="AUPC02000400">
    <property type="protein sequence ID" value="POG60262.1"/>
    <property type="molecule type" value="Genomic_DNA"/>
</dbReference>
<keyword evidence="1" id="KW-0812">Transmembrane</keyword>
<feature type="transmembrane region" description="Helical" evidence="1">
    <location>
        <begin position="28"/>
        <end position="48"/>
    </location>
</feature>
<dbReference type="AlphaFoldDB" id="A0A2P4P4F1"/>
<feature type="non-terminal residue" evidence="2">
    <location>
        <position position="50"/>
    </location>
</feature>
<reference evidence="2 3" key="2">
    <citation type="journal article" date="2018" name="New Phytol.">
        <title>High intraspecific genome diversity in the model arbuscular mycorrhizal symbiont Rhizophagus irregularis.</title>
        <authorList>
            <person name="Chen E.C.H."/>
            <person name="Morin E."/>
            <person name="Beaudet D."/>
            <person name="Noel J."/>
            <person name="Yildirir G."/>
            <person name="Ndikumana S."/>
            <person name="Charron P."/>
            <person name="St-Onge C."/>
            <person name="Giorgi J."/>
            <person name="Kruger M."/>
            <person name="Marton T."/>
            <person name="Ropars J."/>
            <person name="Grigoriev I.V."/>
            <person name="Hainaut M."/>
            <person name="Henrissat B."/>
            <person name="Roux C."/>
            <person name="Martin F."/>
            <person name="Corradi N."/>
        </authorList>
    </citation>
    <scope>NUCLEOTIDE SEQUENCE [LARGE SCALE GENOMIC DNA]</scope>
    <source>
        <strain evidence="2 3">DAOM 197198</strain>
    </source>
</reference>
<keyword evidence="1" id="KW-0472">Membrane</keyword>
<name>A0A2P4P4F1_RHIID</name>
<comment type="caution">
    <text evidence="2">The sequence shown here is derived from an EMBL/GenBank/DDBJ whole genome shotgun (WGS) entry which is preliminary data.</text>
</comment>
<keyword evidence="3" id="KW-1185">Reference proteome</keyword>
<accession>A0A2P4P4F1</accession>
<proteinExistence type="predicted"/>
<reference evidence="2 3" key="1">
    <citation type="journal article" date="2013" name="Proc. Natl. Acad. Sci. U.S.A.">
        <title>Genome of an arbuscular mycorrhizal fungus provides insight into the oldest plant symbiosis.</title>
        <authorList>
            <person name="Tisserant E."/>
            <person name="Malbreil M."/>
            <person name="Kuo A."/>
            <person name="Kohler A."/>
            <person name="Symeonidi A."/>
            <person name="Balestrini R."/>
            <person name="Charron P."/>
            <person name="Duensing N."/>
            <person name="Frei Dit Frey N."/>
            <person name="Gianinazzi-Pearson V."/>
            <person name="Gilbert L.B."/>
            <person name="Handa Y."/>
            <person name="Herr J.R."/>
            <person name="Hijri M."/>
            <person name="Koul R."/>
            <person name="Kawaguchi M."/>
            <person name="Krajinski F."/>
            <person name="Lammers P.J."/>
            <person name="Masclaux F.G."/>
            <person name="Murat C."/>
            <person name="Morin E."/>
            <person name="Ndikumana S."/>
            <person name="Pagni M."/>
            <person name="Petitpierre D."/>
            <person name="Requena N."/>
            <person name="Rosikiewicz P."/>
            <person name="Riley R."/>
            <person name="Saito K."/>
            <person name="San Clemente H."/>
            <person name="Shapiro H."/>
            <person name="van Tuinen D."/>
            <person name="Becard G."/>
            <person name="Bonfante P."/>
            <person name="Paszkowski U."/>
            <person name="Shachar-Hill Y.Y."/>
            <person name="Tuskan G.A."/>
            <person name="Young P.W."/>
            <person name="Sanders I.R."/>
            <person name="Henrissat B."/>
            <person name="Rensing S.A."/>
            <person name="Grigoriev I.V."/>
            <person name="Corradi N."/>
            <person name="Roux C."/>
            <person name="Martin F."/>
        </authorList>
    </citation>
    <scope>NUCLEOTIDE SEQUENCE [LARGE SCALE GENOMIC DNA]</scope>
    <source>
        <strain evidence="2 3">DAOM 197198</strain>
    </source>
</reference>
<gene>
    <name evidence="2" type="ORF">GLOIN_2v1715025</name>
</gene>
<sequence>SRFVFSVILVSRYFSFFLFIFISNLHPYTLFLTNSISLFLGLLVLPVLQL</sequence>
<dbReference type="Proteomes" id="UP000018888">
    <property type="component" value="Unassembled WGS sequence"/>
</dbReference>
<organism evidence="2 3">
    <name type="scientific">Rhizophagus irregularis (strain DAOM 181602 / DAOM 197198 / MUCL 43194)</name>
    <name type="common">Arbuscular mycorrhizal fungus</name>
    <name type="synonym">Glomus intraradices</name>
    <dbReference type="NCBI Taxonomy" id="747089"/>
    <lineage>
        <taxon>Eukaryota</taxon>
        <taxon>Fungi</taxon>
        <taxon>Fungi incertae sedis</taxon>
        <taxon>Mucoromycota</taxon>
        <taxon>Glomeromycotina</taxon>
        <taxon>Glomeromycetes</taxon>
        <taxon>Glomerales</taxon>
        <taxon>Glomeraceae</taxon>
        <taxon>Rhizophagus</taxon>
    </lineage>
</organism>
<evidence type="ECO:0000256" key="1">
    <source>
        <dbReference type="SAM" id="Phobius"/>
    </source>
</evidence>